<name>A0A840QBD9_9PSEU</name>
<dbReference type="Proteomes" id="UP000584374">
    <property type="component" value="Unassembled WGS sequence"/>
</dbReference>
<dbReference type="AlphaFoldDB" id="A0A840QBD9"/>
<feature type="compositionally biased region" description="Basic and acidic residues" evidence="1">
    <location>
        <begin position="35"/>
        <end position="45"/>
    </location>
</feature>
<feature type="region of interest" description="Disordered" evidence="1">
    <location>
        <begin position="22"/>
        <end position="52"/>
    </location>
</feature>
<comment type="caution">
    <text evidence="2">The sequence shown here is derived from an EMBL/GenBank/DDBJ whole genome shotgun (WGS) entry which is preliminary data.</text>
</comment>
<gene>
    <name evidence="2" type="ORF">BJ970_004654</name>
</gene>
<dbReference type="RefSeq" id="WP_184728143.1">
    <property type="nucleotide sequence ID" value="NZ_JACHIW010000001.1"/>
</dbReference>
<accession>A0A840QBD9</accession>
<organism evidence="2 3">
    <name type="scientific">Saccharopolyspora phatthalungensis</name>
    <dbReference type="NCBI Taxonomy" id="664693"/>
    <lineage>
        <taxon>Bacteria</taxon>
        <taxon>Bacillati</taxon>
        <taxon>Actinomycetota</taxon>
        <taxon>Actinomycetes</taxon>
        <taxon>Pseudonocardiales</taxon>
        <taxon>Pseudonocardiaceae</taxon>
        <taxon>Saccharopolyspora</taxon>
    </lineage>
</organism>
<sequence>MDLSETNPFDFTGNSRKKVIPHFGKRVQRPTSSVEQHRVAVDTPRHTPQKATQPIRLCRLTLHQAKLINALPQGRHRVIVWSHGTSGPVCRISRGQDTKLVSVNDGSEPEPQ</sequence>
<evidence type="ECO:0000313" key="3">
    <source>
        <dbReference type="Proteomes" id="UP000584374"/>
    </source>
</evidence>
<evidence type="ECO:0000313" key="2">
    <source>
        <dbReference type="EMBL" id="MBB5157120.1"/>
    </source>
</evidence>
<evidence type="ECO:0000256" key="1">
    <source>
        <dbReference type="SAM" id="MobiDB-lite"/>
    </source>
</evidence>
<proteinExistence type="predicted"/>
<keyword evidence="3" id="KW-1185">Reference proteome</keyword>
<protein>
    <submittedName>
        <fullName evidence="2">Uncharacterized protein</fullName>
    </submittedName>
</protein>
<reference evidence="2 3" key="1">
    <citation type="submission" date="2020-08" db="EMBL/GenBank/DDBJ databases">
        <title>Sequencing the genomes of 1000 actinobacteria strains.</title>
        <authorList>
            <person name="Klenk H.-P."/>
        </authorList>
    </citation>
    <scope>NUCLEOTIDE SEQUENCE [LARGE SCALE GENOMIC DNA]</scope>
    <source>
        <strain evidence="2 3">DSM 45584</strain>
    </source>
</reference>
<dbReference type="EMBL" id="JACHIW010000001">
    <property type="protein sequence ID" value="MBB5157120.1"/>
    <property type="molecule type" value="Genomic_DNA"/>
</dbReference>